<evidence type="ECO:0000313" key="2">
    <source>
        <dbReference type="EMBL" id="QNK01145.1"/>
    </source>
</evidence>
<accession>A0A7G8Q2Y7</accession>
<protein>
    <submittedName>
        <fullName evidence="2">Uncharacterized protein</fullName>
    </submittedName>
</protein>
<evidence type="ECO:0000256" key="1">
    <source>
        <dbReference type="SAM" id="MobiDB-lite"/>
    </source>
</evidence>
<feature type="region of interest" description="Disordered" evidence="1">
    <location>
        <begin position="1"/>
        <end position="84"/>
    </location>
</feature>
<keyword evidence="3" id="KW-1185">Reference proteome</keyword>
<sequence>MDIGHDGERPESKMRRVGTLERPTRENLPHRHPGEGRDPVPFHTKAKALDSSFRWNDDAARSPQRAKGEGADDGPAAPRFTLRN</sequence>
<feature type="compositionally biased region" description="Basic and acidic residues" evidence="1">
    <location>
        <begin position="55"/>
        <end position="70"/>
    </location>
</feature>
<proteinExistence type="predicted"/>
<dbReference type="Proteomes" id="UP000515873">
    <property type="component" value="Chromosome"/>
</dbReference>
<dbReference type="KEGG" id="dtl:H8F01_19115"/>
<name>A0A7G8Q2Y7_9GAMM</name>
<reference evidence="2 3" key="1">
    <citation type="submission" date="2020-08" db="EMBL/GenBank/DDBJ databases">
        <title>Dyella sp. G9 isolated from forest soil.</title>
        <authorList>
            <person name="Fu J."/>
            <person name="Qiu L."/>
        </authorList>
    </citation>
    <scope>NUCLEOTIDE SEQUENCE [LARGE SCALE GENOMIC DNA]</scope>
    <source>
        <strain evidence="2 3">G9</strain>
    </source>
</reference>
<evidence type="ECO:0000313" key="3">
    <source>
        <dbReference type="Proteomes" id="UP000515873"/>
    </source>
</evidence>
<organism evidence="2 3">
    <name type="scientific">Dyella telluris</name>
    <dbReference type="NCBI Taxonomy" id="2763498"/>
    <lineage>
        <taxon>Bacteria</taxon>
        <taxon>Pseudomonadati</taxon>
        <taxon>Pseudomonadota</taxon>
        <taxon>Gammaproteobacteria</taxon>
        <taxon>Lysobacterales</taxon>
        <taxon>Rhodanobacteraceae</taxon>
        <taxon>Dyella</taxon>
    </lineage>
</organism>
<feature type="compositionally biased region" description="Basic and acidic residues" evidence="1">
    <location>
        <begin position="1"/>
        <end position="40"/>
    </location>
</feature>
<dbReference type="RefSeq" id="WP_187056607.1">
    <property type="nucleotide sequence ID" value="NZ_CP060412.1"/>
</dbReference>
<dbReference type="EMBL" id="CP060412">
    <property type="protein sequence ID" value="QNK01145.1"/>
    <property type="molecule type" value="Genomic_DNA"/>
</dbReference>
<gene>
    <name evidence="2" type="ORF">H8F01_19115</name>
</gene>
<dbReference type="AlphaFoldDB" id="A0A7G8Q2Y7"/>